<name>A0A8J2KRE5_9HEXA</name>
<dbReference type="PANTHER" id="PTHR46481">
    <property type="entry name" value="ZINC FINGER BED DOMAIN-CONTAINING PROTEIN 4"/>
    <property type="match status" value="1"/>
</dbReference>
<proteinExistence type="predicted"/>
<evidence type="ECO:0000256" key="1">
    <source>
        <dbReference type="ARBA" id="ARBA00004123"/>
    </source>
</evidence>
<comment type="subcellular location">
    <subcellularLocation>
        <location evidence="1">Nucleus</location>
    </subcellularLocation>
</comment>
<dbReference type="InterPro" id="IPR008906">
    <property type="entry name" value="HATC_C_dom"/>
</dbReference>
<evidence type="ECO:0000313" key="8">
    <source>
        <dbReference type="Proteomes" id="UP000708208"/>
    </source>
</evidence>
<keyword evidence="4" id="KW-0862">Zinc</keyword>
<evidence type="ECO:0000256" key="3">
    <source>
        <dbReference type="ARBA" id="ARBA00022771"/>
    </source>
</evidence>
<dbReference type="AlphaFoldDB" id="A0A8J2KRE5"/>
<dbReference type="GO" id="GO:0005634">
    <property type="term" value="C:nucleus"/>
    <property type="evidence" value="ECO:0007669"/>
    <property type="project" value="UniProtKB-SubCell"/>
</dbReference>
<feature type="non-terminal residue" evidence="7">
    <location>
        <position position="643"/>
    </location>
</feature>
<keyword evidence="8" id="KW-1185">Reference proteome</keyword>
<dbReference type="Proteomes" id="UP000708208">
    <property type="component" value="Unassembled WGS sequence"/>
</dbReference>
<dbReference type="PANTHER" id="PTHR46481:SF10">
    <property type="entry name" value="ZINC FINGER BED DOMAIN-CONTAINING PROTEIN 39"/>
    <property type="match status" value="1"/>
</dbReference>
<dbReference type="GO" id="GO:0046983">
    <property type="term" value="F:protein dimerization activity"/>
    <property type="evidence" value="ECO:0007669"/>
    <property type="project" value="InterPro"/>
</dbReference>
<reference evidence="7" key="1">
    <citation type="submission" date="2021-06" db="EMBL/GenBank/DDBJ databases">
        <authorList>
            <person name="Hodson N. C."/>
            <person name="Mongue J. A."/>
            <person name="Jaron S. K."/>
        </authorList>
    </citation>
    <scope>NUCLEOTIDE SEQUENCE</scope>
</reference>
<organism evidence="7 8">
    <name type="scientific">Allacma fusca</name>
    <dbReference type="NCBI Taxonomy" id="39272"/>
    <lineage>
        <taxon>Eukaryota</taxon>
        <taxon>Metazoa</taxon>
        <taxon>Ecdysozoa</taxon>
        <taxon>Arthropoda</taxon>
        <taxon>Hexapoda</taxon>
        <taxon>Collembola</taxon>
        <taxon>Symphypleona</taxon>
        <taxon>Sminthuridae</taxon>
        <taxon>Allacma</taxon>
    </lineage>
</organism>
<dbReference type="GO" id="GO:0008270">
    <property type="term" value="F:zinc ion binding"/>
    <property type="evidence" value="ECO:0007669"/>
    <property type="project" value="UniProtKB-KW"/>
</dbReference>
<comment type="caution">
    <text evidence="7">The sequence shown here is derived from an EMBL/GenBank/DDBJ whole genome shotgun (WGS) entry which is preliminary data.</text>
</comment>
<dbReference type="OrthoDB" id="6366580at2759"/>
<evidence type="ECO:0000256" key="4">
    <source>
        <dbReference type="ARBA" id="ARBA00022833"/>
    </source>
</evidence>
<accession>A0A8J2KRE5</accession>
<keyword evidence="3" id="KW-0863">Zinc-finger</keyword>
<dbReference type="EMBL" id="CAJVCH010502134">
    <property type="protein sequence ID" value="CAG7821167.1"/>
    <property type="molecule type" value="Genomic_DNA"/>
</dbReference>
<dbReference type="Pfam" id="PF05699">
    <property type="entry name" value="Dimer_Tnp_hAT"/>
    <property type="match status" value="1"/>
</dbReference>
<gene>
    <name evidence="7" type="ORF">AFUS01_LOCUS31520</name>
</gene>
<dbReference type="InterPro" id="IPR052035">
    <property type="entry name" value="ZnF_BED_domain_contain"/>
</dbReference>
<evidence type="ECO:0000313" key="7">
    <source>
        <dbReference type="EMBL" id="CAG7821167.1"/>
    </source>
</evidence>
<keyword evidence="2" id="KW-0479">Metal-binding</keyword>
<protein>
    <recommendedName>
        <fullName evidence="6">HAT C-terminal dimerisation domain-containing protein</fullName>
    </recommendedName>
</protein>
<sequence length="643" mass="72887">MASKKRKTELVVKRTLQKYFEFVEKNSELGTGKLKCLVPGCHGKLLTYEYNNGWCNHERHLKIVHKLDPGELNPPLAPGLEGFGFVASNDNISNKGTWKRSDPRQAYFEENLLDLICISGVAWNLSSQLPFVRLVRKVLKKKLEDVEHEQLHLSLDHWSTRRHSSILGIRCHFIDSEWKLQNYTVGLMEFPWRKTSINVRNVFKNFISEELKVNPEQIGIIMTDNASEMRAVFSNIAQTEEDDEIGERETECETDWVDIQECDLNEDDEEFLQTILDADRLESDQNYNQLMEECIDWSRASLERRGCLTHALHLTVMECLKNNPAADSLVNYLKKLVGFFSMSTYWHAKLMAKTGKELIKPGQTRWNSVLAALNRLLEEGFLDDVNAIIAEAKSEAGDRYHGPVAIDNVLKEQIVDLSNLLTPFLTLTNSLQGDGVTSSLAIPGVIGLYKAVAATQCETDYMRALRSSLCLAVTERFARDETFIRTGRGKNKALLKIFDSESHILATILDPRLKTVPFKIPLEENYLLKMYVPSVDKVTSLLKMHYDKILSTHQIPSTVAESAQNTPLKSNPSSNLIFGPVHAAVEDQVRRNKELVNEVENYLAEAIIPDTACPLNYWRKASKSFPVLSRLAKKFLAIPASSG</sequence>
<evidence type="ECO:0000256" key="5">
    <source>
        <dbReference type="ARBA" id="ARBA00023242"/>
    </source>
</evidence>
<evidence type="ECO:0000256" key="2">
    <source>
        <dbReference type="ARBA" id="ARBA00022723"/>
    </source>
</evidence>
<evidence type="ECO:0000259" key="6">
    <source>
        <dbReference type="Pfam" id="PF05699"/>
    </source>
</evidence>
<feature type="domain" description="HAT C-terminal dimerisation" evidence="6">
    <location>
        <begin position="598"/>
        <end position="642"/>
    </location>
</feature>
<keyword evidence="5" id="KW-0539">Nucleus</keyword>